<dbReference type="EMBL" id="JAFCJH010000074">
    <property type="protein sequence ID" value="MBR0801231.1"/>
    <property type="molecule type" value="Genomic_DNA"/>
</dbReference>
<reference evidence="2" key="1">
    <citation type="journal article" date="2021" name="ISME J.">
        <title>Evolutionary origin and ecological implication of a unique nif island in free-living Bradyrhizobium lineages.</title>
        <authorList>
            <person name="Tao J."/>
        </authorList>
    </citation>
    <scope>NUCLEOTIDE SEQUENCE [LARGE SCALE GENOMIC DNA]</scope>
    <source>
        <strain evidence="2">SZCCT0434</strain>
    </source>
</reference>
<dbReference type="Proteomes" id="UP001315278">
    <property type="component" value="Unassembled WGS sequence"/>
</dbReference>
<proteinExistence type="predicted"/>
<accession>A0ABS5FWL2</accession>
<protein>
    <submittedName>
        <fullName evidence="1">Uncharacterized protein</fullName>
    </submittedName>
</protein>
<comment type="caution">
    <text evidence="1">The sequence shown here is derived from an EMBL/GenBank/DDBJ whole genome shotgun (WGS) entry which is preliminary data.</text>
</comment>
<sequence>MVENSEAEASEAGKLFFSHASARAIEAVCLLMVDFFDLETLMLNIP</sequence>
<evidence type="ECO:0000313" key="2">
    <source>
        <dbReference type="Proteomes" id="UP001315278"/>
    </source>
</evidence>
<evidence type="ECO:0000313" key="1">
    <source>
        <dbReference type="EMBL" id="MBR0801231.1"/>
    </source>
</evidence>
<name>A0ABS5FWL2_9BRAD</name>
<organism evidence="1 2">
    <name type="scientific">Bradyrhizobium jicamae</name>
    <dbReference type="NCBI Taxonomy" id="280332"/>
    <lineage>
        <taxon>Bacteria</taxon>
        <taxon>Pseudomonadati</taxon>
        <taxon>Pseudomonadota</taxon>
        <taxon>Alphaproteobacteria</taxon>
        <taxon>Hyphomicrobiales</taxon>
        <taxon>Nitrobacteraceae</taxon>
        <taxon>Bradyrhizobium</taxon>
    </lineage>
</organism>
<gene>
    <name evidence="1" type="ORF">JQ615_38350</name>
</gene>
<keyword evidence="2" id="KW-1185">Reference proteome</keyword>